<dbReference type="Proteomes" id="UP000019225">
    <property type="component" value="Chromosome"/>
</dbReference>
<dbReference type="EMBL" id="CP007155">
    <property type="protein sequence ID" value="AHH94920.1"/>
    <property type="molecule type" value="Genomic_DNA"/>
</dbReference>
<evidence type="ECO:0000256" key="1">
    <source>
        <dbReference type="SAM" id="SignalP"/>
    </source>
</evidence>
<dbReference type="STRING" id="1449976.KALB_1548"/>
<sequence>MRQRKKLGQAFTVTGVAVALLAGGSPGAQAAPTSPAATGPQEHALTLVTGDHVLVREVGGKQVASVAPRAGSSDGFVTQQIGGDLYVIPATALPYLGRSLDRSLFDVSALIRDGLTQPPIKVTGGTAPAPGPEFGAALAKQAGADAARHFTGDGLLFGGVSKVALDAPGEPQPATPNFPMNTVKIAAVDQAGKPTSASLGVINVDDSRQFGGFPSAVNGEARISVPAGNYSLVAVFPEIDPNGKVTALRLVTSDFSVTGDTSVAVDARKATSKITVDTPRPSTQTSITLGYQRLDARKSGSLGLGYGGGTAQTYVAPSTPSQFGESHFNLQTHSESPAGTVDPYSYDLKLDNAGAIAANQHYRVTADQLATVKAAYYSDKPARQEGLSRIMFLPYEQFGFGVFEHLTAPLRRTEYVGGSADLLYAEALLSNYATFTGIASGDRTRYQPRSSTPVDWLRGPLAPGLVSPADPTGPWVCSACRKDDTLLLALAPVVDSAGHSMYLDAPGADTVSTSRFQLLSGDKTVADLKDVTGGQIAVPAEQANYKIVYDQTRTAPWFHQSTVSHSEWTFGSAHSGSTGVPANWRCGADGKPDHCSALPLVTANYQLDAGLDGTKAAGPDQVVVTFGHAPGTQNLPIARASIEVSFDGGAHWTPTYFADLGNGRFRARWTNPASATGGDVALRVSATDAGGNTLTQSVTGALTVPAA</sequence>
<keyword evidence="3" id="KW-1185">Reference proteome</keyword>
<proteinExistence type="predicted"/>
<feature type="signal peptide" evidence="1">
    <location>
        <begin position="1"/>
        <end position="30"/>
    </location>
</feature>
<accession>W5W287</accession>
<dbReference type="HOGENOM" id="CLU_024182_0_0_11"/>
<protein>
    <submittedName>
        <fullName evidence="2">Uncharacterized protein</fullName>
    </submittedName>
</protein>
<dbReference type="eggNOG" id="COG1404">
    <property type="taxonomic scope" value="Bacteria"/>
</dbReference>
<feature type="chain" id="PRO_5004874822" evidence="1">
    <location>
        <begin position="31"/>
        <end position="707"/>
    </location>
</feature>
<dbReference type="OrthoDB" id="3586357at2"/>
<organism evidence="2 3">
    <name type="scientific">Kutzneria albida DSM 43870</name>
    <dbReference type="NCBI Taxonomy" id="1449976"/>
    <lineage>
        <taxon>Bacteria</taxon>
        <taxon>Bacillati</taxon>
        <taxon>Actinomycetota</taxon>
        <taxon>Actinomycetes</taxon>
        <taxon>Pseudonocardiales</taxon>
        <taxon>Pseudonocardiaceae</taxon>
        <taxon>Kutzneria</taxon>
    </lineage>
</organism>
<dbReference type="KEGG" id="kal:KALB_1548"/>
<dbReference type="RefSeq" id="WP_148309393.1">
    <property type="nucleotide sequence ID" value="NZ_CP007155.1"/>
</dbReference>
<dbReference type="AlphaFoldDB" id="W5W287"/>
<evidence type="ECO:0000313" key="3">
    <source>
        <dbReference type="Proteomes" id="UP000019225"/>
    </source>
</evidence>
<keyword evidence="1" id="KW-0732">Signal</keyword>
<reference evidence="2 3" key="1">
    <citation type="journal article" date="2014" name="BMC Genomics">
        <title>Complete genome sequence of producer of the glycopeptide antibiotic Aculeximycin Kutzneria albida DSM 43870T, a representative of minor genus of Pseudonocardiaceae.</title>
        <authorList>
            <person name="Rebets Y."/>
            <person name="Tokovenko B."/>
            <person name="Lushchyk I."/>
            <person name="Ruckert C."/>
            <person name="Zaburannyi N."/>
            <person name="Bechthold A."/>
            <person name="Kalinowski J."/>
            <person name="Luzhetskyy A."/>
        </authorList>
    </citation>
    <scope>NUCLEOTIDE SEQUENCE [LARGE SCALE GENOMIC DNA]</scope>
    <source>
        <strain evidence="2">DSM 43870</strain>
    </source>
</reference>
<name>W5W287_9PSEU</name>
<gene>
    <name evidence="2" type="ORF">KALB_1548</name>
</gene>
<evidence type="ECO:0000313" key="2">
    <source>
        <dbReference type="EMBL" id="AHH94920.1"/>
    </source>
</evidence>